<dbReference type="GO" id="GO:0044877">
    <property type="term" value="F:protein-containing complex binding"/>
    <property type="evidence" value="ECO:0007669"/>
    <property type="project" value="TreeGrafter"/>
</dbReference>
<sequence>MEYRNAVFVVTEEHACPIYNVGDEFVTHDSTLTIERNKEVCLMLVQEVLKALTGTRPLQPRFTQTGVRRTKFECGGCTGLIRFEYKKENAYSTLQMNLLEVAKKRAKKQLIEEFFGLLREMEIFEPLDDFDLQDLALLMKLQKYPANKVIIEAGELGTHFYVVLAGTVAVVREDNTVIAEIGPGNIFGEMSLLSGELTYPSVYSKTVVQLAALKAKDFKHVLSRYPILQIFFYRVLVDRAQENTMRAGNISSGMSGELTDINSVELFQLINSGGKTGKVQFVFDECQAVTLFNEGEIVFCKYGELEGREAIFSLLAKQKGLFTYTKGLSAEEKEFPVLGGFMGLIMEGLRRIDEEQEEGE</sequence>
<evidence type="ECO:0000313" key="10">
    <source>
        <dbReference type="EMBL" id="RWX44493.1"/>
    </source>
</evidence>
<keyword evidence="5" id="KW-0406">Ion transport</keyword>
<dbReference type="Pfam" id="PF14332">
    <property type="entry name" value="DUF4388"/>
    <property type="match status" value="1"/>
</dbReference>
<dbReference type="PANTHER" id="PTHR45638">
    <property type="entry name" value="CYCLIC NUCLEOTIDE-GATED CATION CHANNEL SUBUNIT A"/>
    <property type="match status" value="1"/>
</dbReference>
<keyword evidence="8" id="KW-0407">Ion channel</keyword>
<evidence type="ECO:0000259" key="9">
    <source>
        <dbReference type="PROSITE" id="PS50042"/>
    </source>
</evidence>
<organism evidence="10 11">
    <name type="scientific">Candidatus Electrothrix aarhusensis</name>
    <dbReference type="NCBI Taxonomy" id="1859131"/>
    <lineage>
        <taxon>Bacteria</taxon>
        <taxon>Pseudomonadati</taxon>
        <taxon>Thermodesulfobacteriota</taxon>
        <taxon>Desulfobulbia</taxon>
        <taxon>Desulfobulbales</taxon>
        <taxon>Desulfobulbaceae</taxon>
        <taxon>Candidatus Electrothrix</taxon>
    </lineage>
</organism>
<evidence type="ECO:0000256" key="5">
    <source>
        <dbReference type="ARBA" id="ARBA00023065"/>
    </source>
</evidence>
<keyword evidence="4" id="KW-1133">Transmembrane helix</keyword>
<protein>
    <recommendedName>
        <fullName evidence="9">Cyclic nucleotide-binding domain-containing protein</fullName>
    </recommendedName>
</protein>
<dbReference type="InterPro" id="IPR025497">
    <property type="entry name" value="PatA-like_N"/>
</dbReference>
<keyword evidence="3" id="KW-0812">Transmembrane</keyword>
<evidence type="ECO:0000256" key="3">
    <source>
        <dbReference type="ARBA" id="ARBA00022692"/>
    </source>
</evidence>
<dbReference type="PANTHER" id="PTHR45638:SF11">
    <property type="entry name" value="CYCLIC NUCLEOTIDE-GATED CATION CHANNEL SUBUNIT A"/>
    <property type="match status" value="1"/>
</dbReference>
<keyword evidence="6" id="KW-0472">Membrane</keyword>
<dbReference type="Gene3D" id="2.60.120.10">
    <property type="entry name" value="Jelly Rolls"/>
    <property type="match status" value="1"/>
</dbReference>
<keyword evidence="2" id="KW-0813">Transport</keyword>
<dbReference type="CDD" id="cd00038">
    <property type="entry name" value="CAP_ED"/>
    <property type="match status" value="1"/>
</dbReference>
<dbReference type="InterPro" id="IPR000595">
    <property type="entry name" value="cNMP-bd_dom"/>
</dbReference>
<evidence type="ECO:0000256" key="2">
    <source>
        <dbReference type="ARBA" id="ARBA00022448"/>
    </source>
</evidence>
<proteinExistence type="predicted"/>
<evidence type="ECO:0000256" key="7">
    <source>
        <dbReference type="ARBA" id="ARBA00023286"/>
    </source>
</evidence>
<name>A0A444IUH8_9BACT</name>
<keyword evidence="7" id="KW-1071">Ligand-gated ion channel</keyword>
<evidence type="ECO:0000256" key="4">
    <source>
        <dbReference type="ARBA" id="ARBA00022989"/>
    </source>
</evidence>
<gene>
    <name evidence="10" type="ORF">H206_01662</name>
</gene>
<dbReference type="InterPro" id="IPR018490">
    <property type="entry name" value="cNMP-bd_dom_sf"/>
</dbReference>
<dbReference type="PROSITE" id="PS50042">
    <property type="entry name" value="CNMP_BINDING_3"/>
    <property type="match status" value="1"/>
</dbReference>
<reference evidence="10 11" key="1">
    <citation type="submission" date="2017-01" db="EMBL/GenBank/DDBJ databases">
        <title>The cable genome- insights into the physiology and evolution of filamentous bacteria capable of sulfide oxidation via long distance electron transfer.</title>
        <authorList>
            <person name="Schreiber L."/>
            <person name="Bjerg J.T."/>
            <person name="Boggild A."/>
            <person name="Van De Vossenberg J."/>
            <person name="Meysman F."/>
            <person name="Nielsen L.P."/>
            <person name="Schramm A."/>
            <person name="Kjeldsen K.U."/>
        </authorList>
    </citation>
    <scope>NUCLEOTIDE SEQUENCE [LARGE SCALE GENOMIC DNA]</scope>
    <source>
        <strain evidence="10">MCF</strain>
    </source>
</reference>
<comment type="subcellular location">
    <subcellularLocation>
        <location evidence="1">Membrane</location>
        <topology evidence="1">Multi-pass membrane protein</topology>
    </subcellularLocation>
</comment>
<evidence type="ECO:0000313" key="11">
    <source>
        <dbReference type="Proteomes" id="UP000287853"/>
    </source>
</evidence>
<keyword evidence="11" id="KW-1185">Reference proteome</keyword>
<dbReference type="PROSITE" id="PS00888">
    <property type="entry name" value="CNMP_BINDING_1"/>
    <property type="match status" value="1"/>
</dbReference>
<evidence type="ECO:0000256" key="8">
    <source>
        <dbReference type="ARBA" id="ARBA00023303"/>
    </source>
</evidence>
<dbReference type="GO" id="GO:0016020">
    <property type="term" value="C:membrane"/>
    <property type="evidence" value="ECO:0007669"/>
    <property type="project" value="UniProtKB-SubCell"/>
</dbReference>
<dbReference type="InterPro" id="IPR050866">
    <property type="entry name" value="CNG_cation_channel"/>
</dbReference>
<accession>A0A444IUH8</accession>
<feature type="domain" description="Cyclic nucleotide-binding" evidence="9">
    <location>
        <begin position="123"/>
        <end position="239"/>
    </location>
</feature>
<dbReference type="EMBL" id="MTKO01000093">
    <property type="protein sequence ID" value="RWX44493.1"/>
    <property type="molecule type" value="Genomic_DNA"/>
</dbReference>
<dbReference type="InterPro" id="IPR018488">
    <property type="entry name" value="cNMP-bd_CS"/>
</dbReference>
<evidence type="ECO:0000256" key="1">
    <source>
        <dbReference type="ARBA" id="ARBA00004141"/>
    </source>
</evidence>
<dbReference type="SUPFAM" id="SSF51206">
    <property type="entry name" value="cAMP-binding domain-like"/>
    <property type="match status" value="1"/>
</dbReference>
<dbReference type="InterPro" id="IPR014710">
    <property type="entry name" value="RmlC-like_jellyroll"/>
</dbReference>
<comment type="caution">
    <text evidence="10">The sequence shown here is derived from an EMBL/GenBank/DDBJ whole genome shotgun (WGS) entry which is preliminary data.</text>
</comment>
<dbReference type="Proteomes" id="UP000287853">
    <property type="component" value="Unassembled WGS sequence"/>
</dbReference>
<dbReference type="AlphaFoldDB" id="A0A444IUH8"/>
<dbReference type="SMART" id="SM00100">
    <property type="entry name" value="cNMP"/>
    <property type="match status" value="1"/>
</dbReference>
<dbReference type="GO" id="GO:0005221">
    <property type="term" value="F:intracellularly cyclic nucleotide-activated monoatomic cation channel activity"/>
    <property type="evidence" value="ECO:0007669"/>
    <property type="project" value="InterPro"/>
</dbReference>
<dbReference type="Pfam" id="PF00027">
    <property type="entry name" value="cNMP_binding"/>
    <property type="match status" value="1"/>
</dbReference>
<evidence type="ECO:0000256" key="6">
    <source>
        <dbReference type="ARBA" id="ARBA00023136"/>
    </source>
</evidence>